<dbReference type="Pfam" id="PF01779">
    <property type="entry name" value="Ribosomal_L29e"/>
    <property type="match status" value="1"/>
</dbReference>
<dbReference type="GO" id="GO:0003735">
    <property type="term" value="F:structural constituent of ribosome"/>
    <property type="evidence" value="ECO:0007669"/>
    <property type="project" value="InterPro"/>
</dbReference>
<sequence length="207" mass="23151">MAKSKNHTAHNQNRKQHRNGLHKPKRYRYPSLKGVDPKFLKNLKFARKHNKTKVDYESSDNNSDEDNSNIQPEGRGLDSTEMFGNGADLNQNLSSSFTDQNKTEKATLKDEIFQKAHNSGNIMTNAKGACASDEDITSMESSKSSFSVTSLKSSTKDSLPSLELGSLSSHLRKGTTRKDFLSLKLHYNQNVRCEITCTGALYDDDVD</sequence>
<evidence type="ECO:0000256" key="2">
    <source>
        <dbReference type="ARBA" id="ARBA00022980"/>
    </source>
</evidence>
<feature type="region of interest" description="Disordered" evidence="6">
    <location>
        <begin position="1"/>
        <end position="95"/>
    </location>
</feature>
<keyword evidence="2" id="KW-0689">Ribosomal protein</keyword>
<dbReference type="PANTHER" id="PTHR12884">
    <property type="entry name" value="60S RIBOSOMAL PROTEIN L29"/>
    <property type="match status" value="1"/>
</dbReference>
<dbReference type="InterPro" id="IPR002673">
    <property type="entry name" value="Ribosomal_eL29"/>
</dbReference>
<evidence type="ECO:0000256" key="3">
    <source>
        <dbReference type="ARBA" id="ARBA00023274"/>
    </source>
</evidence>
<protein>
    <recommendedName>
        <fullName evidence="4">Large ribosomal subunit protein eL29</fullName>
    </recommendedName>
    <alternativeName>
        <fullName evidence="5">60S ribosomal protein L29</fullName>
    </alternativeName>
</protein>
<comment type="caution">
    <text evidence="7">The sequence shown here is derived from an EMBL/GenBank/DDBJ whole genome shotgun (WGS) entry which is preliminary data.</text>
</comment>
<evidence type="ECO:0000256" key="6">
    <source>
        <dbReference type="SAM" id="MobiDB-lite"/>
    </source>
</evidence>
<evidence type="ECO:0000313" key="7">
    <source>
        <dbReference type="EMBL" id="CAG2208132.1"/>
    </source>
</evidence>
<evidence type="ECO:0000256" key="5">
    <source>
        <dbReference type="ARBA" id="ARBA00035328"/>
    </source>
</evidence>
<gene>
    <name evidence="7" type="ORF">MEDL_22404</name>
</gene>
<dbReference type="PANTHER" id="PTHR12884:SF0">
    <property type="entry name" value="60S RIBOSOMAL PROTEIN L29"/>
    <property type="match status" value="1"/>
</dbReference>
<feature type="compositionally biased region" description="Basic residues" evidence="6">
    <location>
        <begin position="1"/>
        <end position="28"/>
    </location>
</feature>
<dbReference type="Gene3D" id="6.10.140.1730">
    <property type="match status" value="1"/>
</dbReference>
<evidence type="ECO:0000313" key="8">
    <source>
        <dbReference type="Proteomes" id="UP000683360"/>
    </source>
</evidence>
<dbReference type="GO" id="GO:0022625">
    <property type="term" value="C:cytosolic large ribosomal subunit"/>
    <property type="evidence" value="ECO:0007669"/>
    <property type="project" value="TreeGrafter"/>
</dbReference>
<name>A0A8S3RJ31_MYTED</name>
<proteinExistence type="inferred from homology"/>
<keyword evidence="3" id="KW-0687">Ribonucleoprotein</keyword>
<keyword evidence="8" id="KW-1185">Reference proteome</keyword>
<dbReference type="EMBL" id="CAJPWZ010001104">
    <property type="protein sequence ID" value="CAG2208132.1"/>
    <property type="molecule type" value="Genomic_DNA"/>
</dbReference>
<accession>A0A8S3RJ31</accession>
<dbReference type="GO" id="GO:0002181">
    <property type="term" value="P:cytoplasmic translation"/>
    <property type="evidence" value="ECO:0007669"/>
    <property type="project" value="TreeGrafter"/>
</dbReference>
<dbReference type="OrthoDB" id="996720at2759"/>
<comment type="similarity">
    <text evidence="1">Belongs to the eukaryotic ribosomal protein eL29 family.</text>
</comment>
<evidence type="ECO:0000256" key="1">
    <source>
        <dbReference type="ARBA" id="ARBA00010247"/>
    </source>
</evidence>
<organism evidence="7 8">
    <name type="scientific">Mytilus edulis</name>
    <name type="common">Blue mussel</name>
    <dbReference type="NCBI Taxonomy" id="6550"/>
    <lineage>
        <taxon>Eukaryota</taxon>
        <taxon>Metazoa</taxon>
        <taxon>Spiralia</taxon>
        <taxon>Lophotrochozoa</taxon>
        <taxon>Mollusca</taxon>
        <taxon>Bivalvia</taxon>
        <taxon>Autobranchia</taxon>
        <taxon>Pteriomorphia</taxon>
        <taxon>Mytilida</taxon>
        <taxon>Mytiloidea</taxon>
        <taxon>Mytilidae</taxon>
        <taxon>Mytilinae</taxon>
        <taxon>Mytilus</taxon>
    </lineage>
</organism>
<dbReference type="AlphaFoldDB" id="A0A8S3RJ31"/>
<evidence type="ECO:0000256" key="4">
    <source>
        <dbReference type="ARBA" id="ARBA00035222"/>
    </source>
</evidence>
<dbReference type="Proteomes" id="UP000683360">
    <property type="component" value="Unassembled WGS sequence"/>
</dbReference>
<reference evidence="7" key="1">
    <citation type="submission" date="2021-03" db="EMBL/GenBank/DDBJ databases">
        <authorList>
            <person name="Bekaert M."/>
        </authorList>
    </citation>
    <scope>NUCLEOTIDE SEQUENCE</scope>
</reference>